<dbReference type="OrthoDB" id="4062651at2759"/>
<reference evidence="2" key="1">
    <citation type="submission" date="2020-01" db="EMBL/GenBank/DDBJ databases">
        <title>Genome sequence of Kobresia littledalei, the first chromosome-level genome in the family Cyperaceae.</title>
        <authorList>
            <person name="Qu G."/>
        </authorList>
    </citation>
    <scope>NUCLEOTIDE SEQUENCE</scope>
    <source>
        <strain evidence="2">C.B.Clarke</strain>
        <tissue evidence="2">Leaf</tissue>
    </source>
</reference>
<dbReference type="GO" id="GO:0016301">
    <property type="term" value="F:kinase activity"/>
    <property type="evidence" value="ECO:0007669"/>
    <property type="project" value="UniProtKB-KW"/>
</dbReference>
<comment type="caution">
    <text evidence="2">The sequence shown here is derived from an EMBL/GenBank/DDBJ whole genome shotgun (WGS) entry which is preliminary data.</text>
</comment>
<sequence length="186" mass="20650">MVYRFIGGMMKERKRMSLQAARSSISSTYGGGNDTSTTCSSPPSVQKHRICREGHDNRSARVPREMRRETLIEHGSSSCSGIGCCQTTIPKGTSSFLFSFDERINRSEVYNFNRCSFAMLVEEAKFNFSTAYVTNDELLDNPTLPMVINWAIGNGNTTCEHAQTDKSSYACISSNSNCTTISGRDF</sequence>
<accession>A0A833RGW2</accession>
<feature type="region of interest" description="Disordered" evidence="1">
    <location>
        <begin position="22"/>
        <end position="46"/>
    </location>
</feature>
<dbReference type="EMBL" id="SWLB01000004">
    <property type="protein sequence ID" value="KAF3338866.1"/>
    <property type="molecule type" value="Genomic_DNA"/>
</dbReference>
<proteinExistence type="predicted"/>
<keyword evidence="2" id="KW-0418">Kinase</keyword>
<evidence type="ECO:0000313" key="3">
    <source>
        <dbReference type="Proteomes" id="UP000623129"/>
    </source>
</evidence>
<dbReference type="PANTHER" id="PTHR33491">
    <property type="entry name" value="OSJNBA0016N04.9 PROTEIN"/>
    <property type="match status" value="1"/>
</dbReference>
<protein>
    <submittedName>
        <fullName evidence="2">Wall-associated receptor kinase 2</fullName>
    </submittedName>
</protein>
<evidence type="ECO:0000313" key="2">
    <source>
        <dbReference type="EMBL" id="KAF3338866.1"/>
    </source>
</evidence>
<name>A0A833RGW2_9POAL</name>
<keyword evidence="2" id="KW-0675">Receptor</keyword>
<gene>
    <name evidence="2" type="ORF">FCM35_KLT16337</name>
</gene>
<feature type="compositionally biased region" description="Polar residues" evidence="1">
    <location>
        <begin position="22"/>
        <end position="44"/>
    </location>
</feature>
<keyword evidence="2" id="KW-0808">Transferase</keyword>
<dbReference type="AlphaFoldDB" id="A0A833RGW2"/>
<dbReference type="Proteomes" id="UP000623129">
    <property type="component" value="Unassembled WGS sequence"/>
</dbReference>
<organism evidence="2 3">
    <name type="scientific">Carex littledalei</name>
    <dbReference type="NCBI Taxonomy" id="544730"/>
    <lineage>
        <taxon>Eukaryota</taxon>
        <taxon>Viridiplantae</taxon>
        <taxon>Streptophyta</taxon>
        <taxon>Embryophyta</taxon>
        <taxon>Tracheophyta</taxon>
        <taxon>Spermatophyta</taxon>
        <taxon>Magnoliopsida</taxon>
        <taxon>Liliopsida</taxon>
        <taxon>Poales</taxon>
        <taxon>Cyperaceae</taxon>
        <taxon>Cyperoideae</taxon>
        <taxon>Cariceae</taxon>
        <taxon>Carex</taxon>
        <taxon>Carex subgen. Euthyceras</taxon>
    </lineage>
</organism>
<evidence type="ECO:0000256" key="1">
    <source>
        <dbReference type="SAM" id="MobiDB-lite"/>
    </source>
</evidence>
<keyword evidence="3" id="KW-1185">Reference proteome</keyword>